<sequence length="33" mass="3817">LNIINMIGAIKYEKTNLNNFGDFNSSFRILLQD</sequence>
<evidence type="ECO:0000313" key="1">
    <source>
        <dbReference type="EMBL" id="KKK51189.1"/>
    </source>
</evidence>
<reference evidence="1" key="1">
    <citation type="journal article" date="2015" name="Nature">
        <title>Complex archaea that bridge the gap between prokaryotes and eukaryotes.</title>
        <authorList>
            <person name="Spang A."/>
            <person name="Saw J.H."/>
            <person name="Jorgensen S.L."/>
            <person name="Zaremba-Niedzwiedzka K."/>
            <person name="Martijn J."/>
            <person name="Lind A.E."/>
            <person name="van Eijk R."/>
            <person name="Schleper C."/>
            <person name="Guy L."/>
            <person name="Ettema T.J."/>
        </authorList>
    </citation>
    <scope>NUCLEOTIDE SEQUENCE</scope>
</reference>
<comment type="caution">
    <text evidence="1">The sequence shown here is derived from an EMBL/GenBank/DDBJ whole genome shotgun (WGS) entry which is preliminary data.</text>
</comment>
<dbReference type="EMBL" id="LAZR01067636">
    <property type="protein sequence ID" value="KKK51189.1"/>
    <property type="molecule type" value="Genomic_DNA"/>
</dbReference>
<protein>
    <submittedName>
        <fullName evidence="1">Uncharacterized protein</fullName>
    </submittedName>
</protein>
<proteinExistence type="predicted"/>
<gene>
    <name evidence="1" type="ORF">LCGC14_3117410</name>
</gene>
<organism evidence="1">
    <name type="scientific">marine sediment metagenome</name>
    <dbReference type="NCBI Taxonomy" id="412755"/>
    <lineage>
        <taxon>unclassified sequences</taxon>
        <taxon>metagenomes</taxon>
        <taxon>ecological metagenomes</taxon>
    </lineage>
</organism>
<accession>A0A0F8YAQ7</accession>
<dbReference type="AlphaFoldDB" id="A0A0F8YAQ7"/>
<name>A0A0F8YAQ7_9ZZZZ</name>
<feature type="non-terminal residue" evidence="1">
    <location>
        <position position="1"/>
    </location>
</feature>